<name>A0A8J4T9H6_9TREM</name>
<evidence type="ECO:0000313" key="2">
    <source>
        <dbReference type="Proteomes" id="UP000748531"/>
    </source>
</evidence>
<accession>A0A8J4T9H6</accession>
<dbReference type="EMBL" id="LUCH01001977">
    <property type="protein sequence ID" value="KAF5402178.1"/>
    <property type="molecule type" value="Genomic_DNA"/>
</dbReference>
<dbReference type="Proteomes" id="UP000748531">
    <property type="component" value="Unassembled WGS sequence"/>
</dbReference>
<organism evidence="1 2">
    <name type="scientific">Paragonimus heterotremus</name>
    <dbReference type="NCBI Taxonomy" id="100268"/>
    <lineage>
        <taxon>Eukaryota</taxon>
        <taxon>Metazoa</taxon>
        <taxon>Spiralia</taxon>
        <taxon>Lophotrochozoa</taxon>
        <taxon>Platyhelminthes</taxon>
        <taxon>Trematoda</taxon>
        <taxon>Digenea</taxon>
        <taxon>Plagiorchiida</taxon>
        <taxon>Troglotremata</taxon>
        <taxon>Troglotrematidae</taxon>
        <taxon>Paragonimus</taxon>
    </lineage>
</organism>
<proteinExistence type="predicted"/>
<gene>
    <name evidence="1" type="ORF">PHET_04142</name>
</gene>
<comment type="caution">
    <text evidence="1">The sequence shown here is derived from an EMBL/GenBank/DDBJ whole genome shotgun (WGS) entry which is preliminary data.</text>
</comment>
<evidence type="ECO:0000313" key="1">
    <source>
        <dbReference type="EMBL" id="KAF5402178.1"/>
    </source>
</evidence>
<reference evidence="1" key="1">
    <citation type="submission" date="2019-05" db="EMBL/GenBank/DDBJ databases">
        <title>Annotation for the trematode Paragonimus heterotremus.</title>
        <authorList>
            <person name="Choi Y.-J."/>
        </authorList>
    </citation>
    <scope>NUCLEOTIDE SEQUENCE</scope>
    <source>
        <strain evidence="1">LC</strain>
    </source>
</reference>
<dbReference type="AlphaFoldDB" id="A0A8J4T9H6"/>
<protein>
    <submittedName>
        <fullName evidence="1">Uncharacterized protein</fullName>
    </submittedName>
</protein>
<sequence>MNPNLIRFHKWLTLPPKLVHRHLMLSTFVILVATKSTLVKNFESLVEFITNIVSNAEVVAEFSALMTI</sequence>
<keyword evidence="2" id="KW-1185">Reference proteome</keyword>